<evidence type="ECO:0000256" key="11">
    <source>
        <dbReference type="SAM" id="MobiDB-lite"/>
    </source>
</evidence>
<evidence type="ECO:0000256" key="8">
    <source>
        <dbReference type="ARBA" id="ARBA00023136"/>
    </source>
</evidence>
<keyword evidence="5 13" id="KW-0732">Signal</keyword>
<dbReference type="SUPFAM" id="SSF52058">
    <property type="entry name" value="L domain-like"/>
    <property type="match status" value="3"/>
</dbReference>
<dbReference type="FunFam" id="3.40.50.10140:FF:000021">
    <property type="entry name" value="Toll receptor 13"/>
    <property type="match status" value="1"/>
</dbReference>
<evidence type="ECO:0000259" key="14">
    <source>
        <dbReference type="PROSITE" id="PS50104"/>
    </source>
</evidence>
<dbReference type="SMART" id="SM00365">
    <property type="entry name" value="LRR_SD22"/>
    <property type="match status" value="7"/>
</dbReference>
<feature type="transmembrane region" description="Helical" evidence="12">
    <location>
        <begin position="1025"/>
        <end position="1047"/>
    </location>
</feature>
<dbReference type="EMBL" id="CAJHNH020003745">
    <property type="protein sequence ID" value="CAG5129895.1"/>
    <property type="molecule type" value="Genomic_DNA"/>
</dbReference>
<reference evidence="15" key="1">
    <citation type="submission" date="2021-04" db="EMBL/GenBank/DDBJ databases">
        <authorList>
            <consortium name="Molecular Ecology Group"/>
        </authorList>
    </citation>
    <scope>NUCLEOTIDE SEQUENCE</scope>
</reference>
<evidence type="ECO:0000256" key="12">
    <source>
        <dbReference type="SAM" id="Phobius"/>
    </source>
</evidence>
<dbReference type="PROSITE" id="PS51450">
    <property type="entry name" value="LRR"/>
    <property type="match status" value="4"/>
</dbReference>
<dbReference type="PRINTS" id="PR01537">
    <property type="entry name" value="INTRLKN1R1F"/>
</dbReference>
<protein>
    <recommendedName>
        <fullName evidence="14">TIR domain-containing protein</fullName>
    </recommendedName>
</protein>
<dbReference type="InterPro" id="IPR035897">
    <property type="entry name" value="Toll_tir_struct_dom_sf"/>
</dbReference>
<dbReference type="PANTHER" id="PTHR24365:SF541">
    <property type="entry name" value="PROTEIN TOLL-RELATED"/>
    <property type="match status" value="1"/>
</dbReference>
<dbReference type="FunFam" id="3.80.10.10:FF:001164">
    <property type="entry name" value="GH01279p"/>
    <property type="match status" value="1"/>
</dbReference>
<dbReference type="Gene3D" id="3.40.50.10140">
    <property type="entry name" value="Toll/interleukin-1 receptor homology (TIR) domain"/>
    <property type="match status" value="1"/>
</dbReference>
<evidence type="ECO:0000313" key="15">
    <source>
        <dbReference type="EMBL" id="CAG5129895.1"/>
    </source>
</evidence>
<evidence type="ECO:0000256" key="10">
    <source>
        <dbReference type="ARBA" id="ARBA00023180"/>
    </source>
</evidence>
<proteinExistence type="inferred from homology"/>
<evidence type="ECO:0000256" key="13">
    <source>
        <dbReference type="SAM" id="SignalP"/>
    </source>
</evidence>
<keyword evidence="8 12" id="KW-0472">Membrane</keyword>
<dbReference type="SMART" id="SM00255">
    <property type="entry name" value="TIR"/>
    <property type="match status" value="1"/>
</dbReference>
<keyword evidence="6" id="KW-0677">Repeat</keyword>
<keyword evidence="10" id="KW-0325">Glycoprotein</keyword>
<organism evidence="15 16">
    <name type="scientific">Candidula unifasciata</name>
    <dbReference type="NCBI Taxonomy" id="100452"/>
    <lineage>
        <taxon>Eukaryota</taxon>
        <taxon>Metazoa</taxon>
        <taxon>Spiralia</taxon>
        <taxon>Lophotrochozoa</taxon>
        <taxon>Mollusca</taxon>
        <taxon>Gastropoda</taxon>
        <taxon>Heterobranchia</taxon>
        <taxon>Euthyneura</taxon>
        <taxon>Panpulmonata</taxon>
        <taxon>Eupulmonata</taxon>
        <taxon>Stylommatophora</taxon>
        <taxon>Helicina</taxon>
        <taxon>Helicoidea</taxon>
        <taxon>Geomitridae</taxon>
        <taxon>Candidula</taxon>
    </lineage>
</organism>
<evidence type="ECO:0000256" key="4">
    <source>
        <dbReference type="ARBA" id="ARBA00022692"/>
    </source>
</evidence>
<dbReference type="SUPFAM" id="SSF52200">
    <property type="entry name" value="Toll/Interleukin receptor TIR domain"/>
    <property type="match status" value="1"/>
</dbReference>
<dbReference type="PROSITE" id="PS50104">
    <property type="entry name" value="TIR"/>
    <property type="match status" value="1"/>
</dbReference>
<dbReference type="Pfam" id="PF13855">
    <property type="entry name" value="LRR_8"/>
    <property type="match status" value="5"/>
</dbReference>
<keyword evidence="7 12" id="KW-1133">Transmembrane helix</keyword>
<dbReference type="Gene3D" id="3.80.10.10">
    <property type="entry name" value="Ribonuclease Inhibitor"/>
    <property type="match status" value="6"/>
</dbReference>
<keyword evidence="16" id="KW-1185">Reference proteome</keyword>
<evidence type="ECO:0000256" key="3">
    <source>
        <dbReference type="ARBA" id="ARBA00022614"/>
    </source>
</evidence>
<evidence type="ECO:0000256" key="1">
    <source>
        <dbReference type="ARBA" id="ARBA00004167"/>
    </source>
</evidence>
<dbReference type="SMART" id="SM00369">
    <property type="entry name" value="LRR_TYP"/>
    <property type="match status" value="16"/>
</dbReference>
<feature type="region of interest" description="Disordered" evidence="11">
    <location>
        <begin position="201"/>
        <end position="220"/>
    </location>
</feature>
<feature type="domain" description="TIR" evidence="14">
    <location>
        <begin position="1079"/>
        <end position="1214"/>
    </location>
</feature>
<evidence type="ECO:0000256" key="5">
    <source>
        <dbReference type="ARBA" id="ARBA00022729"/>
    </source>
</evidence>
<dbReference type="GO" id="GO:0038023">
    <property type="term" value="F:signaling receptor activity"/>
    <property type="evidence" value="ECO:0007669"/>
    <property type="project" value="TreeGrafter"/>
</dbReference>
<sequence>MKHISLLLIAAACAVQSVSEDADDACWINQCQCSRNSYAPYNDVTCLVSSISSSDDTITALPAGVRSLTLTCSSPSWLSFLPVGIFEKFSNLSSLIVEQCNIVTLSAESFRGLASLTNLSIYESVLPTFHEDTFMHVPNLQHICIVYCNISILPDISHLKSLISLNVSHNKINHIEVASQSASGKEANLTKIASGYEMNLSEDAPRKGTNLSERDSTDSSKRNDFTELRMLDLSFNTMSSLPVSLLERTPYLQELYLTGLSLTHFVIPESIRLKDLIFLDAGQNPLQVVDFHRSALTRHRGTPLSCDGLSNLVNLEELALNSFSGKKKKNSTVLARLNLINNSLTTVDIGALPTLRNLHLSKNRISHLSSLTFTNQLNLLLVNFSDNQIQTLPSDLFQNNHHIVAIDFAGNRLERLENGTFSSLNELSYLDLKNNLLSYLPSTLFKDLSSMMYLYLSGNRINSLPELSYMTGLYTLEVSNNQLSTLEPRQLAGLDRLGSLLMNDNKLKVIPPNLFIECPSLLQVYLHNNQISDLGSLGTHPKLAILTLDNNQLTNFIVESPFISLRNLQYLMLNSNNITRLQANTFPSSIVTLFLDRNNIQVIDHGTFEGLSRLSYLSLRGNAVVLSIPLNVVNVFKTNAPKPTLHIEGNVLLCDCQLSYLKIIAENATSFPVFAMYYPQFIGLDNSYCYTPYWGEVFRPFTQVPLSQFVCDYTETLCGFNCDCCYQNTSCDCLVTCPSECKCIEGGSGFTRIYISILCSNSNLRQVPYGIPSTTALLYLDGNKLSHLSKQNFSYFRETEELYLNNSAIQSIDMGTFDDIPKLKILLLNDNLLTTIPENLFGNISELKEIYLHNNLINSVSPVAFSSLPSIETITLHNNKLVLLTSVPQLPHQLSLTLSGNPWSCDCNVIKVTLRVIYKLSQVIKDDDKLCCLVYNDTHHNLSDTDVHSQTSPGANESATISTVGSAREDSVGMLSDEIKLPTSSNLSKSCFSLLRFNYEDYCRPIVSNSSILIPVANSGLQPGFIALIVITISLFLVAFAVIFVLWKRREIQAWVFVKTGVRVLDKKAKLDKEDAGSKVFDAFISHSSADVGFVAGTLAPALEQGHRKYRLCIHYRDFPVGRNITDTICRAIENSSRTVLILSVHFLNSEWCRFEFQTAHHHILSQGNHRLIIILLEDIPENLLDPDLKVHMKSNTYLKYGDPWFWEKFYFAMPSIKDRPDDNEAQRLDVLHGMRLLAGDDGVEEDAHVDNQDNEIRFEFGMDLFDQPRMRDLQDHENGTEDNSSNCHHKPAENPVIKTLQYMAARLTGNDVDAVIDSFSEVPGDKECVGNNNVCLADSLGSFSVDRVFCPEKKHLPGTLDFLSDPDYCVDTNSTNCRDRNRHPSKSSIYSLNDEAKVKFDRTVDVRRTSSVMEEEKDDGNPNIYRNDSRCRETLGCQDDDEDETCLHTIYD</sequence>
<name>A0A8S3ZQ31_9EUPU</name>
<dbReference type="PANTHER" id="PTHR24365">
    <property type="entry name" value="TOLL-LIKE RECEPTOR"/>
    <property type="match status" value="1"/>
</dbReference>
<keyword evidence="4 12" id="KW-0812">Transmembrane</keyword>
<comment type="similarity">
    <text evidence="2">Belongs to the Toll-like receptor family.</text>
</comment>
<comment type="subcellular location">
    <subcellularLocation>
        <location evidence="1">Membrane</location>
        <topology evidence="1">Single-pass membrane protein</topology>
    </subcellularLocation>
</comment>
<dbReference type="InterPro" id="IPR003591">
    <property type="entry name" value="Leu-rich_rpt_typical-subtyp"/>
</dbReference>
<gene>
    <name evidence="15" type="ORF">CUNI_LOCUS15453</name>
</gene>
<keyword evidence="3" id="KW-0433">Leucine-rich repeat</keyword>
<dbReference type="GO" id="GO:0005886">
    <property type="term" value="C:plasma membrane"/>
    <property type="evidence" value="ECO:0007669"/>
    <property type="project" value="TreeGrafter"/>
</dbReference>
<dbReference type="InterPro" id="IPR000157">
    <property type="entry name" value="TIR_dom"/>
</dbReference>
<evidence type="ECO:0000256" key="6">
    <source>
        <dbReference type="ARBA" id="ARBA00022737"/>
    </source>
</evidence>
<evidence type="ECO:0000256" key="9">
    <source>
        <dbReference type="ARBA" id="ARBA00023170"/>
    </source>
</evidence>
<evidence type="ECO:0000313" key="16">
    <source>
        <dbReference type="Proteomes" id="UP000678393"/>
    </source>
</evidence>
<dbReference type="FunFam" id="3.80.10.10:FF:000770">
    <property type="entry name" value="Uncharacterized protein"/>
    <property type="match status" value="1"/>
</dbReference>
<feature type="chain" id="PRO_5035764371" description="TIR domain-containing protein" evidence="13">
    <location>
        <begin position="18"/>
        <end position="1453"/>
    </location>
</feature>
<dbReference type="InterPro" id="IPR032675">
    <property type="entry name" value="LRR_dom_sf"/>
</dbReference>
<accession>A0A8S3ZQ31</accession>
<dbReference type="Pfam" id="PF13676">
    <property type="entry name" value="TIR_2"/>
    <property type="match status" value="1"/>
</dbReference>
<comment type="caution">
    <text evidence="15">The sequence shown here is derived from an EMBL/GenBank/DDBJ whole genome shotgun (WGS) entry which is preliminary data.</text>
</comment>
<dbReference type="SMART" id="SM00364">
    <property type="entry name" value="LRR_BAC"/>
    <property type="match status" value="5"/>
</dbReference>
<dbReference type="GO" id="GO:0007165">
    <property type="term" value="P:signal transduction"/>
    <property type="evidence" value="ECO:0007669"/>
    <property type="project" value="InterPro"/>
</dbReference>
<dbReference type="Proteomes" id="UP000678393">
    <property type="component" value="Unassembled WGS sequence"/>
</dbReference>
<evidence type="ECO:0000256" key="2">
    <source>
        <dbReference type="ARBA" id="ARBA00009634"/>
    </source>
</evidence>
<dbReference type="InterPro" id="IPR001611">
    <property type="entry name" value="Leu-rich_rpt"/>
</dbReference>
<keyword evidence="9" id="KW-0675">Receptor</keyword>
<dbReference type="OrthoDB" id="1421090at2759"/>
<evidence type="ECO:0000256" key="7">
    <source>
        <dbReference type="ARBA" id="ARBA00022989"/>
    </source>
</evidence>
<feature type="signal peptide" evidence="13">
    <location>
        <begin position="1"/>
        <end position="17"/>
    </location>
</feature>